<comment type="caution">
    <text evidence="1">The sequence shown here is derived from an EMBL/GenBank/DDBJ whole genome shotgun (WGS) entry which is preliminary data.</text>
</comment>
<dbReference type="STRING" id="76193.A0A0N1IDW3"/>
<dbReference type="GO" id="GO:0016301">
    <property type="term" value="F:kinase activity"/>
    <property type="evidence" value="ECO:0007669"/>
    <property type="project" value="UniProtKB-KW"/>
</dbReference>
<reference evidence="1 2" key="1">
    <citation type="journal article" date="2015" name="Nat. Commun.">
        <title>Outbred genome sequencing and CRISPR/Cas9 gene editing in butterflies.</title>
        <authorList>
            <person name="Li X."/>
            <person name="Fan D."/>
            <person name="Zhang W."/>
            <person name="Liu G."/>
            <person name="Zhang L."/>
            <person name="Zhao L."/>
            <person name="Fang X."/>
            <person name="Chen L."/>
            <person name="Dong Y."/>
            <person name="Chen Y."/>
            <person name="Ding Y."/>
            <person name="Zhao R."/>
            <person name="Feng M."/>
            <person name="Zhu Y."/>
            <person name="Feng Y."/>
            <person name="Jiang X."/>
            <person name="Zhu D."/>
            <person name="Xiang H."/>
            <person name="Feng X."/>
            <person name="Li S."/>
            <person name="Wang J."/>
            <person name="Zhang G."/>
            <person name="Kronforst M.R."/>
            <person name="Wang W."/>
        </authorList>
    </citation>
    <scope>NUCLEOTIDE SEQUENCE [LARGE SCALE GENOMIC DNA]</scope>
    <source>
        <strain evidence="1">Ya'a_city_454_Pm</strain>
        <tissue evidence="1">Whole body</tissue>
    </source>
</reference>
<evidence type="ECO:0000313" key="2">
    <source>
        <dbReference type="Proteomes" id="UP000053240"/>
    </source>
</evidence>
<gene>
    <name evidence="1" type="ORF">RR48_00187</name>
</gene>
<keyword evidence="1" id="KW-0808">Transferase</keyword>
<organism evidence="1 2">
    <name type="scientific">Papilio machaon</name>
    <name type="common">Old World swallowtail butterfly</name>
    <dbReference type="NCBI Taxonomy" id="76193"/>
    <lineage>
        <taxon>Eukaryota</taxon>
        <taxon>Metazoa</taxon>
        <taxon>Ecdysozoa</taxon>
        <taxon>Arthropoda</taxon>
        <taxon>Hexapoda</taxon>
        <taxon>Insecta</taxon>
        <taxon>Pterygota</taxon>
        <taxon>Neoptera</taxon>
        <taxon>Endopterygota</taxon>
        <taxon>Lepidoptera</taxon>
        <taxon>Glossata</taxon>
        <taxon>Ditrysia</taxon>
        <taxon>Papilionoidea</taxon>
        <taxon>Papilionidae</taxon>
        <taxon>Papilioninae</taxon>
        <taxon>Papilio</taxon>
    </lineage>
</organism>
<evidence type="ECO:0000313" key="1">
    <source>
        <dbReference type="EMBL" id="KPJ20977.1"/>
    </source>
</evidence>
<proteinExistence type="predicted"/>
<accession>A0A0N1IDW3</accession>
<protein>
    <submittedName>
        <fullName evidence="1">Inhibitor of Bruton tyrosine kinase</fullName>
    </submittedName>
</protein>
<dbReference type="AlphaFoldDB" id="A0A0N1IDW3"/>
<dbReference type="InParanoid" id="A0A0N1IDW3"/>
<dbReference type="EMBL" id="LADJ01011278">
    <property type="protein sequence ID" value="KPJ20977.1"/>
    <property type="molecule type" value="Genomic_DNA"/>
</dbReference>
<dbReference type="Proteomes" id="UP000053240">
    <property type="component" value="Unassembled WGS sequence"/>
</dbReference>
<name>A0A0N1IDW3_PAPMA</name>
<keyword evidence="1" id="KW-0418">Kinase</keyword>
<keyword evidence="2" id="KW-1185">Reference proteome</keyword>
<sequence length="113" mass="12504">MSRKTNPVVQSTKKEKDNNKSALVKFLEKDDCTSVRIVKIPNIHRAVSISVDNEGLNFACLQIKPTCGLTSLPELSPSSITKHMASLLETATQDDILHDVIFKVSVIKRNTVN</sequence>